<gene>
    <name evidence="1" type="ORF">LCGC14_1826420</name>
</gene>
<organism evidence="1">
    <name type="scientific">marine sediment metagenome</name>
    <dbReference type="NCBI Taxonomy" id="412755"/>
    <lineage>
        <taxon>unclassified sequences</taxon>
        <taxon>metagenomes</taxon>
        <taxon>ecological metagenomes</taxon>
    </lineage>
</organism>
<feature type="non-terminal residue" evidence="1">
    <location>
        <position position="1"/>
    </location>
</feature>
<reference evidence="1" key="1">
    <citation type="journal article" date="2015" name="Nature">
        <title>Complex archaea that bridge the gap between prokaryotes and eukaryotes.</title>
        <authorList>
            <person name="Spang A."/>
            <person name="Saw J.H."/>
            <person name="Jorgensen S.L."/>
            <person name="Zaremba-Niedzwiedzka K."/>
            <person name="Martijn J."/>
            <person name="Lind A.E."/>
            <person name="van Eijk R."/>
            <person name="Schleper C."/>
            <person name="Guy L."/>
            <person name="Ettema T.J."/>
        </authorList>
    </citation>
    <scope>NUCLEOTIDE SEQUENCE</scope>
</reference>
<accession>A0A0F9GHA0</accession>
<dbReference type="EMBL" id="LAZR01017968">
    <property type="protein sequence ID" value="KKL98234.1"/>
    <property type="molecule type" value="Genomic_DNA"/>
</dbReference>
<proteinExistence type="predicted"/>
<sequence>KGWSFVQTGPDEWEWLKFASNGKSIARGGDNTWNVDVNSINREINTRS</sequence>
<evidence type="ECO:0000313" key="1">
    <source>
        <dbReference type="EMBL" id="KKL98234.1"/>
    </source>
</evidence>
<comment type="caution">
    <text evidence="1">The sequence shown here is derived from an EMBL/GenBank/DDBJ whole genome shotgun (WGS) entry which is preliminary data.</text>
</comment>
<protein>
    <submittedName>
        <fullName evidence="1">Uncharacterized protein</fullName>
    </submittedName>
</protein>
<name>A0A0F9GHA0_9ZZZZ</name>
<dbReference type="AlphaFoldDB" id="A0A0F9GHA0"/>